<evidence type="ECO:0000313" key="1">
    <source>
        <dbReference type="EMBL" id="ROI12576.1"/>
    </source>
</evidence>
<evidence type="ECO:0000313" key="2">
    <source>
        <dbReference type="Proteomes" id="UP000267623"/>
    </source>
</evidence>
<dbReference type="AlphaFoldDB" id="A0A3N0X5C9"/>
<dbReference type="PROSITE" id="PS51257">
    <property type="entry name" value="PROKAR_LIPOPROTEIN"/>
    <property type="match status" value="1"/>
</dbReference>
<comment type="caution">
    <text evidence="1">The sequence shown here is derived from an EMBL/GenBank/DDBJ whole genome shotgun (WGS) entry which is preliminary data.</text>
</comment>
<sequence>MKFLKLVMFFGIVFSCYPSDEEMERQVNSRFQGDWIGSFDGDEKGNLTFKVTSTGNFTGNLESTQISFSEEFSGYVQSDGKLSANTRSGFVFNGQLVSFENSTGQWTKKNGNETLKGNFKVQKK</sequence>
<dbReference type="RefSeq" id="WP_123281950.1">
    <property type="nucleotide sequence ID" value="NZ_DALZAR010000053.1"/>
</dbReference>
<proteinExistence type="predicted"/>
<organism evidence="1 2">
    <name type="scientific">Epilithonimonas hominis</name>
    <dbReference type="NCBI Taxonomy" id="420404"/>
    <lineage>
        <taxon>Bacteria</taxon>
        <taxon>Pseudomonadati</taxon>
        <taxon>Bacteroidota</taxon>
        <taxon>Flavobacteriia</taxon>
        <taxon>Flavobacteriales</taxon>
        <taxon>Weeksellaceae</taxon>
        <taxon>Chryseobacterium group</taxon>
        <taxon>Epilithonimonas</taxon>
    </lineage>
</organism>
<reference evidence="2" key="1">
    <citation type="submission" date="2018-11" db="EMBL/GenBank/DDBJ databases">
        <title>Proposal to divide the Flavobacteriaceae and reorganize its genera based on Amino Acid Identity values calculated from whole genome sequences.</title>
        <authorList>
            <person name="Nicholson A.C."/>
            <person name="Gulvik C.A."/>
            <person name="Whitney A.M."/>
            <person name="Humrighouse B.W."/>
            <person name="Bell M."/>
            <person name="Holmes B."/>
            <person name="Steigerwalt A."/>
            <person name="Villarma A."/>
            <person name="Sheth M."/>
            <person name="Batra D."/>
            <person name="Pryor J."/>
            <person name="Bernardet J.-F."/>
            <person name="Hugo C."/>
            <person name="Kampfer P."/>
            <person name="Newman J."/>
            <person name="Mcquiston J.R."/>
        </authorList>
    </citation>
    <scope>NUCLEOTIDE SEQUENCE [LARGE SCALE GENOMIC DNA]</scope>
    <source>
        <strain evidence="2">DSM 22165</strain>
    </source>
</reference>
<reference evidence="2" key="2">
    <citation type="submission" date="2018-11" db="EMBL/GenBank/DDBJ databases">
        <title>Proposal to divide the Flavobacteriaceae and reorganize its genera based on Amino Acid Identity values calculated from whole genome sequences.</title>
        <authorList>
            <person name="Nicholson A.C."/>
            <person name="Gulvik C.A."/>
            <person name="Whitney A.M."/>
            <person name="Humrighouse B.W."/>
            <person name="Bell M."/>
            <person name="Holmes B."/>
            <person name="Steigerwalt A."/>
            <person name="Villarma A."/>
            <person name="Sheth M."/>
            <person name="Batra D."/>
            <person name="Pryor J."/>
            <person name="Bernardet J.-F."/>
            <person name="Hugo C."/>
            <person name="Kampfer P."/>
            <person name="Newman J."/>
            <person name="Mcquiston J."/>
        </authorList>
    </citation>
    <scope>NUCLEOTIDE SEQUENCE [LARGE SCALE GENOMIC DNA]</scope>
    <source>
        <strain evidence="2">DSM 22165</strain>
    </source>
</reference>
<protein>
    <submittedName>
        <fullName evidence="1">Uncharacterized protein</fullName>
    </submittedName>
</protein>
<accession>A0A3N0X5C9</accession>
<dbReference type="EMBL" id="RJTU01000071">
    <property type="protein sequence ID" value="ROI12576.1"/>
    <property type="molecule type" value="Genomic_DNA"/>
</dbReference>
<dbReference type="Proteomes" id="UP000267623">
    <property type="component" value="Unassembled WGS sequence"/>
</dbReference>
<gene>
    <name evidence="1" type="ORF">EGH73_11470</name>
</gene>
<name>A0A3N0X5C9_9FLAO</name>